<accession>A0A1R1YJT3</accession>
<dbReference type="Gene3D" id="3.30.70.80">
    <property type="entry name" value="Peptidase S8 propeptide/proteinase inhibitor I9"/>
    <property type="match status" value="1"/>
</dbReference>
<dbReference type="Proteomes" id="UP000187429">
    <property type="component" value="Unassembled WGS sequence"/>
</dbReference>
<dbReference type="EMBL" id="LSSM01001234">
    <property type="protein sequence ID" value="OMJ26996.1"/>
    <property type="molecule type" value="Genomic_DNA"/>
</dbReference>
<dbReference type="Pfam" id="PF05922">
    <property type="entry name" value="Inhibitor_I9"/>
    <property type="match status" value="1"/>
</dbReference>
<gene>
    <name evidence="2" type="ORF">AYI69_g3581</name>
</gene>
<protein>
    <submittedName>
        <fullName evidence="2">Subtilisin-like protease 8</fullName>
    </submittedName>
</protein>
<feature type="non-terminal residue" evidence="2">
    <location>
        <position position="138"/>
    </location>
</feature>
<keyword evidence="2" id="KW-0645">Protease</keyword>
<dbReference type="GO" id="GO:0008233">
    <property type="term" value="F:peptidase activity"/>
    <property type="evidence" value="ECO:0007669"/>
    <property type="project" value="UniProtKB-KW"/>
</dbReference>
<evidence type="ECO:0000313" key="2">
    <source>
        <dbReference type="EMBL" id="OMJ26996.1"/>
    </source>
</evidence>
<keyword evidence="3" id="KW-1185">Reference proteome</keyword>
<feature type="domain" description="Inhibitor I9" evidence="1">
    <location>
        <begin position="20"/>
        <end position="98"/>
    </location>
</feature>
<dbReference type="GO" id="GO:0006508">
    <property type="term" value="P:proteolysis"/>
    <property type="evidence" value="ECO:0007669"/>
    <property type="project" value="UniProtKB-KW"/>
</dbReference>
<reference evidence="3" key="1">
    <citation type="submission" date="2017-01" db="EMBL/GenBank/DDBJ databases">
        <authorList>
            <person name="Wang Y."/>
            <person name="White M."/>
            <person name="Kvist S."/>
            <person name="Moncalvo J.-M."/>
        </authorList>
    </citation>
    <scope>NUCLEOTIDE SEQUENCE [LARGE SCALE GENOMIC DNA]</scope>
    <source>
        <strain evidence="3">ID-206-W2</strain>
    </source>
</reference>
<dbReference type="SUPFAM" id="SSF54897">
    <property type="entry name" value="Protease propeptides/inhibitors"/>
    <property type="match status" value="1"/>
</dbReference>
<dbReference type="InterPro" id="IPR037045">
    <property type="entry name" value="S8pro/Inhibitor_I9_sf"/>
</dbReference>
<evidence type="ECO:0000259" key="1">
    <source>
        <dbReference type="Pfam" id="PF05922"/>
    </source>
</evidence>
<keyword evidence="2" id="KW-0378">Hydrolase</keyword>
<dbReference type="InterPro" id="IPR010259">
    <property type="entry name" value="S8pro/Inhibitor_I9"/>
</dbReference>
<sequence>MKRIQAPLFTPSNSTIIPNQYIVVFKKDVKPDGERFVNHFKRVNYKINQLSLEKDSNKVGHIYREGLVGYSGVFDQEIIDSIRYSKDVDYVENDQMASIQDTQRGATWGLARISHREKLDSSTNDKFVYNPIAGNGVT</sequence>
<evidence type="ECO:0000313" key="3">
    <source>
        <dbReference type="Proteomes" id="UP000187429"/>
    </source>
</evidence>
<dbReference type="OrthoDB" id="5522396at2759"/>
<proteinExistence type="predicted"/>
<name>A0A1R1YJT3_9FUNG</name>
<organism evidence="2 3">
    <name type="scientific">Smittium culicis</name>
    <dbReference type="NCBI Taxonomy" id="133412"/>
    <lineage>
        <taxon>Eukaryota</taxon>
        <taxon>Fungi</taxon>
        <taxon>Fungi incertae sedis</taxon>
        <taxon>Zoopagomycota</taxon>
        <taxon>Kickxellomycotina</taxon>
        <taxon>Harpellomycetes</taxon>
        <taxon>Harpellales</taxon>
        <taxon>Legeriomycetaceae</taxon>
        <taxon>Smittium</taxon>
    </lineage>
</organism>
<comment type="caution">
    <text evidence="2">The sequence shown here is derived from an EMBL/GenBank/DDBJ whole genome shotgun (WGS) entry which is preliminary data.</text>
</comment>
<dbReference type="AlphaFoldDB" id="A0A1R1YJT3"/>